<accession>A0AAD9C8L3</accession>
<gene>
    <name evidence="2" type="ORF">KUDE01_017409</name>
</gene>
<reference evidence="2" key="1">
    <citation type="submission" date="2023-04" db="EMBL/GenBank/DDBJ databases">
        <title>Chromosome-level genome of Chaenocephalus aceratus.</title>
        <authorList>
            <person name="Park H."/>
        </authorList>
    </citation>
    <scope>NUCLEOTIDE SEQUENCE</scope>
    <source>
        <strain evidence="2">DE</strain>
        <tissue evidence="2">Muscle</tissue>
    </source>
</reference>
<dbReference type="Proteomes" id="UP001228049">
    <property type="component" value="Unassembled WGS sequence"/>
</dbReference>
<dbReference type="EMBL" id="JASDAP010000008">
    <property type="protein sequence ID" value="KAK1897880.1"/>
    <property type="molecule type" value="Genomic_DNA"/>
</dbReference>
<protein>
    <submittedName>
        <fullName evidence="2">Elongation factor Ts mitochondrial</fullName>
    </submittedName>
</protein>
<evidence type="ECO:0000313" key="2">
    <source>
        <dbReference type="EMBL" id="KAK1897880.1"/>
    </source>
</evidence>
<name>A0AAD9C8L3_DISEL</name>
<comment type="caution">
    <text evidence="2">The sequence shown here is derived from an EMBL/GenBank/DDBJ whole genome shotgun (WGS) entry which is preliminary data.</text>
</comment>
<keyword evidence="3" id="KW-1185">Reference proteome</keyword>
<feature type="non-terminal residue" evidence="2">
    <location>
        <position position="1"/>
    </location>
</feature>
<evidence type="ECO:0000256" key="1">
    <source>
        <dbReference type="SAM" id="MobiDB-lite"/>
    </source>
</evidence>
<feature type="non-terminal residue" evidence="2">
    <location>
        <position position="104"/>
    </location>
</feature>
<dbReference type="GO" id="GO:0003746">
    <property type="term" value="F:translation elongation factor activity"/>
    <property type="evidence" value="ECO:0007669"/>
    <property type="project" value="UniProtKB-KW"/>
</dbReference>
<evidence type="ECO:0000313" key="3">
    <source>
        <dbReference type="Proteomes" id="UP001228049"/>
    </source>
</evidence>
<organism evidence="2 3">
    <name type="scientific">Dissostichus eleginoides</name>
    <name type="common">Patagonian toothfish</name>
    <name type="synonym">Dissostichus amissus</name>
    <dbReference type="NCBI Taxonomy" id="100907"/>
    <lineage>
        <taxon>Eukaryota</taxon>
        <taxon>Metazoa</taxon>
        <taxon>Chordata</taxon>
        <taxon>Craniata</taxon>
        <taxon>Vertebrata</taxon>
        <taxon>Euteleostomi</taxon>
        <taxon>Actinopterygii</taxon>
        <taxon>Neopterygii</taxon>
        <taxon>Teleostei</taxon>
        <taxon>Neoteleostei</taxon>
        <taxon>Acanthomorphata</taxon>
        <taxon>Eupercaria</taxon>
        <taxon>Perciformes</taxon>
        <taxon>Notothenioidei</taxon>
        <taxon>Nototheniidae</taxon>
        <taxon>Dissostichus</taxon>
    </lineage>
</organism>
<proteinExistence type="predicted"/>
<sequence>CGLLSAEAFALTTGAVFAKRARATQRSPQGSTLSDTTRGFSLPAHCLHHHSSFPSVRNLYFISELWSSSAQLSADKAQEALERRHGYLDGKGGEGAGERKAGRQ</sequence>
<dbReference type="AlphaFoldDB" id="A0AAD9C8L3"/>
<keyword evidence="2" id="KW-0251">Elongation factor</keyword>
<feature type="region of interest" description="Disordered" evidence="1">
    <location>
        <begin position="83"/>
        <end position="104"/>
    </location>
</feature>
<keyword evidence="2" id="KW-0648">Protein biosynthesis</keyword>